<dbReference type="PANTHER" id="PTHR35114">
    <property type="entry name" value="CYTOCHROME OXIDASE COMPLEX ASSEMBLY PROTEIN"/>
    <property type="match status" value="1"/>
</dbReference>
<name>A0ABC8QMF6_9AQUA</name>
<dbReference type="AlphaFoldDB" id="A0ABC8QMF6"/>
<evidence type="ECO:0000313" key="2">
    <source>
        <dbReference type="EMBL" id="CAK9133421.1"/>
    </source>
</evidence>
<reference evidence="2 3" key="1">
    <citation type="submission" date="2024-02" db="EMBL/GenBank/DDBJ databases">
        <authorList>
            <person name="Vignale AGUSTIN F."/>
            <person name="Sosa J E."/>
            <person name="Modenutti C."/>
        </authorList>
    </citation>
    <scope>NUCLEOTIDE SEQUENCE [LARGE SCALE GENOMIC DNA]</scope>
</reference>
<keyword evidence="3" id="KW-1185">Reference proteome</keyword>
<proteinExistence type="predicted"/>
<protein>
    <submittedName>
        <fullName evidence="2">Uncharacterized protein</fullName>
    </submittedName>
</protein>
<accession>A0ABC8QMF6</accession>
<comment type="caution">
    <text evidence="2">The sequence shown here is derived from an EMBL/GenBank/DDBJ whole genome shotgun (WGS) entry which is preliminary data.</text>
</comment>
<evidence type="ECO:0000313" key="3">
    <source>
        <dbReference type="Proteomes" id="UP001642360"/>
    </source>
</evidence>
<organism evidence="2 3">
    <name type="scientific">Ilex paraguariensis</name>
    <name type="common">yerba mate</name>
    <dbReference type="NCBI Taxonomy" id="185542"/>
    <lineage>
        <taxon>Eukaryota</taxon>
        <taxon>Viridiplantae</taxon>
        <taxon>Streptophyta</taxon>
        <taxon>Embryophyta</taxon>
        <taxon>Tracheophyta</taxon>
        <taxon>Spermatophyta</taxon>
        <taxon>Magnoliopsida</taxon>
        <taxon>eudicotyledons</taxon>
        <taxon>Gunneridae</taxon>
        <taxon>Pentapetalae</taxon>
        <taxon>asterids</taxon>
        <taxon>campanulids</taxon>
        <taxon>Aquifoliales</taxon>
        <taxon>Aquifoliaceae</taxon>
        <taxon>Ilex</taxon>
    </lineage>
</organism>
<evidence type="ECO:0000256" key="1">
    <source>
        <dbReference type="SAM" id="MobiDB-lite"/>
    </source>
</evidence>
<gene>
    <name evidence="2" type="ORF">ILEXP_LOCUS332</name>
</gene>
<sequence>MTLAGGHSRNIKVFVLPCKAIEKASKNKAMIDAIGDPIVRGPWHNASLAVDPKSHSLSCTFPVSGLQDTGIFQFRAVRNEGDTWFSFLLAPDWDILIMKAILHVPGNEEKQQTFRISLADDLPGPACKTCIDHQSPKAEESQKKNESQAS</sequence>
<dbReference type="PANTHER" id="PTHR35114:SF1">
    <property type="entry name" value="CYTOCHROME OXIDASE COMPLEX ASSEMBLY PROTEIN"/>
    <property type="match status" value="1"/>
</dbReference>
<dbReference type="EMBL" id="CAUOFW020000004">
    <property type="protein sequence ID" value="CAK9133421.1"/>
    <property type="molecule type" value="Genomic_DNA"/>
</dbReference>
<dbReference type="Proteomes" id="UP001642360">
    <property type="component" value="Unassembled WGS sequence"/>
</dbReference>
<feature type="region of interest" description="Disordered" evidence="1">
    <location>
        <begin position="130"/>
        <end position="150"/>
    </location>
</feature>